<dbReference type="Proteomes" id="UP000178432">
    <property type="component" value="Unassembled WGS sequence"/>
</dbReference>
<gene>
    <name evidence="4" type="ORF">A2663_00710</name>
</gene>
<dbReference type="AlphaFoldDB" id="A0A1G1Y0Z1"/>
<proteinExistence type="inferred from homology"/>
<dbReference type="InterPro" id="IPR053193">
    <property type="entry name" value="MetalloPDE_YfcE-like"/>
</dbReference>
<dbReference type="GO" id="GO:0046872">
    <property type="term" value="F:metal ion binding"/>
    <property type="evidence" value="ECO:0007669"/>
    <property type="project" value="UniProtKB-KW"/>
</dbReference>
<protein>
    <recommendedName>
        <fullName evidence="2">Phosphoesterase</fullName>
        <ecNumber evidence="2">3.1.4.-</ecNumber>
    </recommendedName>
</protein>
<name>A0A1G1Y0Z1_9BACT</name>
<dbReference type="InterPro" id="IPR000979">
    <property type="entry name" value="Phosphodiesterase_MJ0936/Vps29"/>
</dbReference>
<reference evidence="4 5" key="1">
    <citation type="journal article" date="2016" name="Nat. Commun.">
        <title>Thousands of microbial genomes shed light on interconnected biogeochemical processes in an aquifer system.</title>
        <authorList>
            <person name="Anantharaman K."/>
            <person name="Brown C.T."/>
            <person name="Hug L.A."/>
            <person name="Sharon I."/>
            <person name="Castelle C.J."/>
            <person name="Probst A.J."/>
            <person name="Thomas B.C."/>
            <person name="Singh A."/>
            <person name="Wilkins M.J."/>
            <person name="Karaoz U."/>
            <person name="Brodie E.L."/>
            <person name="Williams K.H."/>
            <person name="Hubbard S.S."/>
            <person name="Banfield J.F."/>
        </authorList>
    </citation>
    <scope>NUCLEOTIDE SEQUENCE [LARGE SCALE GENOMIC DNA]</scope>
</reference>
<dbReference type="SUPFAM" id="SSF56300">
    <property type="entry name" value="Metallo-dependent phosphatases"/>
    <property type="match status" value="1"/>
</dbReference>
<dbReference type="InterPro" id="IPR029052">
    <property type="entry name" value="Metallo-depent_PP-like"/>
</dbReference>
<feature type="domain" description="Calcineurin-like phosphoesterase" evidence="3">
    <location>
        <begin position="1"/>
        <end position="155"/>
    </location>
</feature>
<comment type="caution">
    <text evidence="4">The sequence shown here is derived from an EMBL/GenBank/DDBJ whole genome shotgun (WGS) entry which is preliminary data.</text>
</comment>
<dbReference type="NCBIfam" id="TIGR00040">
    <property type="entry name" value="yfcE"/>
    <property type="match status" value="1"/>
</dbReference>
<accession>A0A1G1Y0Z1</accession>
<evidence type="ECO:0000259" key="3">
    <source>
        <dbReference type="Pfam" id="PF12850"/>
    </source>
</evidence>
<sequence>MKLAVISDSHDNLLNLEKFLDWANKNQIEMIIHCGDLAAPSIIKKELAPKFTGPIHFIHGNVADRELNEKVAKEFKNVTLHGDQGELKIDNRKIAFCHYLKQAEDLAQTKKFDLVFYGHDHQPWEKYIGQTRLLNPGTLAGMFNKATFAVYDTESGQAQLILLEKI</sequence>
<dbReference type="Gene3D" id="3.60.21.10">
    <property type="match status" value="1"/>
</dbReference>
<dbReference type="InterPro" id="IPR024654">
    <property type="entry name" value="Calcineurin-like_PHP_lpxH"/>
</dbReference>
<comment type="cofactor">
    <cofactor evidence="2">
        <name>a divalent metal cation</name>
        <dbReference type="ChEBI" id="CHEBI:60240"/>
    </cofactor>
</comment>
<evidence type="ECO:0000313" key="4">
    <source>
        <dbReference type="EMBL" id="OGY46005.1"/>
    </source>
</evidence>
<dbReference type="PANTHER" id="PTHR43165">
    <property type="entry name" value="METALLOPHOSPHOESTERASE"/>
    <property type="match status" value="1"/>
</dbReference>
<dbReference type="EC" id="3.1.4.-" evidence="2"/>
<dbReference type="PANTHER" id="PTHR43165:SF1">
    <property type="entry name" value="PHOSPHODIESTERASE MJ0936"/>
    <property type="match status" value="1"/>
</dbReference>
<dbReference type="GO" id="GO:0016787">
    <property type="term" value="F:hydrolase activity"/>
    <property type="evidence" value="ECO:0007669"/>
    <property type="project" value="UniProtKB-UniRule"/>
</dbReference>
<organism evidence="4 5">
    <name type="scientific">Candidatus Buchananbacteria bacterium RIFCSPHIGHO2_01_FULL_46_12</name>
    <dbReference type="NCBI Taxonomy" id="1797536"/>
    <lineage>
        <taxon>Bacteria</taxon>
        <taxon>Candidatus Buchananiibacteriota</taxon>
    </lineage>
</organism>
<evidence type="ECO:0000256" key="1">
    <source>
        <dbReference type="ARBA" id="ARBA00008950"/>
    </source>
</evidence>
<comment type="similarity">
    <text evidence="1 2">Belongs to the metallophosphoesterase superfamily. YfcE family.</text>
</comment>
<evidence type="ECO:0000256" key="2">
    <source>
        <dbReference type="RuleBase" id="RU362039"/>
    </source>
</evidence>
<keyword evidence="2" id="KW-0479">Metal-binding</keyword>
<evidence type="ECO:0000313" key="5">
    <source>
        <dbReference type="Proteomes" id="UP000178432"/>
    </source>
</evidence>
<dbReference type="Pfam" id="PF12850">
    <property type="entry name" value="Metallophos_2"/>
    <property type="match status" value="1"/>
</dbReference>
<dbReference type="EMBL" id="MHIF01000066">
    <property type="protein sequence ID" value="OGY46005.1"/>
    <property type="molecule type" value="Genomic_DNA"/>
</dbReference>